<dbReference type="InterPro" id="IPR001633">
    <property type="entry name" value="EAL_dom"/>
</dbReference>
<evidence type="ECO:0000313" key="3">
    <source>
        <dbReference type="Proteomes" id="UP001260715"/>
    </source>
</evidence>
<dbReference type="Gene3D" id="3.20.20.450">
    <property type="entry name" value="EAL domain"/>
    <property type="match status" value="1"/>
</dbReference>
<dbReference type="SUPFAM" id="SSF141868">
    <property type="entry name" value="EAL domain-like"/>
    <property type="match status" value="1"/>
</dbReference>
<dbReference type="InterPro" id="IPR050706">
    <property type="entry name" value="Cyclic-di-GMP_PDE-like"/>
</dbReference>
<dbReference type="PANTHER" id="PTHR33121">
    <property type="entry name" value="CYCLIC DI-GMP PHOSPHODIESTERASE PDEF"/>
    <property type="match status" value="1"/>
</dbReference>
<organism evidence="2 3">
    <name type="scientific">Herbaspirillum frisingense</name>
    <dbReference type="NCBI Taxonomy" id="92645"/>
    <lineage>
        <taxon>Bacteria</taxon>
        <taxon>Pseudomonadati</taxon>
        <taxon>Pseudomonadota</taxon>
        <taxon>Betaproteobacteria</taxon>
        <taxon>Burkholderiales</taxon>
        <taxon>Oxalobacteraceae</taxon>
        <taxon>Herbaspirillum</taxon>
    </lineage>
</organism>
<gene>
    <name evidence="2" type="ORF">J2W50_002253</name>
</gene>
<dbReference type="PROSITE" id="PS50883">
    <property type="entry name" value="EAL"/>
    <property type="match status" value="1"/>
</dbReference>
<reference evidence="2 3" key="1">
    <citation type="submission" date="2023-07" db="EMBL/GenBank/DDBJ databases">
        <title>Sorghum-associated microbial communities from plants grown in Nebraska, USA.</title>
        <authorList>
            <person name="Schachtman D."/>
        </authorList>
    </citation>
    <scope>NUCLEOTIDE SEQUENCE [LARGE SCALE GENOMIC DNA]</scope>
    <source>
        <strain evidence="2 3">596</strain>
    </source>
</reference>
<accession>A0ABU1PE82</accession>
<protein>
    <submittedName>
        <fullName evidence="2">Sensor c-di-GMP phosphodiesterase-like protein</fullName>
    </submittedName>
</protein>
<evidence type="ECO:0000313" key="2">
    <source>
        <dbReference type="EMBL" id="MDR6584055.1"/>
    </source>
</evidence>
<comment type="caution">
    <text evidence="2">The sequence shown here is derived from an EMBL/GenBank/DDBJ whole genome shotgun (WGS) entry which is preliminary data.</text>
</comment>
<dbReference type="PANTHER" id="PTHR33121:SF79">
    <property type="entry name" value="CYCLIC DI-GMP PHOSPHODIESTERASE PDED-RELATED"/>
    <property type="match status" value="1"/>
</dbReference>
<dbReference type="SMART" id="SM00052">
    <property type="entry name" value="EAL"/>
    <property type="match status" value="1"/>
</dbReference>
<dbReference type="Proteomes" id="UP001260715">
    <property type="component" value="Unassembled WGS sequence"/>
</dbReference>
<dbReference type="InterPro" id="IPR035919">
    <property type="entry name" value="EAL_sf"/>
</dbReference>
<dbReference type="CDD" id="cd01948">
    <property type="entry name" value="EAL"/>
    <property type="match status" value="1"/>
</dbReference>
<dbReference type="RefSeq" id="WP_102664451.1">
    <property type="nucleotide sequence ID" value="NZ_JAVDSJ010000002.1"/>
</dbReference>
<evidence type="ECO:0000259" key="1">
    <source>
        <dbReference type="PROSITE" id="PS50883"/>
    </source>
</evidence>
<feature type="domain" description="EAL" evidence="1">
    <location>
        <begin position="1"/>
        <end position="252"/>
    </location>
</feature>
<proteinExistence type="predicted"/>
<name>A0ABU1PE82_9BURK</name>
<keyword evidence="3" id="KW-1185">Reference proteome</keyword>
<dbReference type="Pfam" id="PF00563">
    <property type="entry name" value="EAL"/>
    <property type="match status" value="1"/>
</dbReference>
<dbReference type="EMBL" id="JAVDSJ010000002">
    <property type="protein sequence ID" value="MDR6584055.1"/>
    <property type="molecule type" value="Genomic_DNA"/>
</dbReference>
<sequence>MINKSQLKNAIRRKEFIVVYQPIVALASGRCAGAEVLVRWQREDGMLLPPDSFLLAAQRHGCLDAITDLVVDQVITQTGALLRDHPDLHLAVNIPAHDINSGRILDVIGRKLAGTGIAPAQLWLEVTEGRSMELPSCLANLARARSDGHVIALDDFGTGYSCLRYLHELPCDVLKLDRSFVASIGGDAKPHPVTACIIEMARQLKLRIVAEGVETAAQARYLRQAGVQYAQGWLFARAMLAADFLEHCAIPGSVMNASPAESCSPLVTHASIPVIANDGSSLPRDLSVPGARGIERLADIKS</sequence>